<dbReference type="SMART" id="SM00463">
    <property type="entry name" value="SMR"/>
    <property type="match status" value="1"/>
</dbReference>
<evidence type="ECO:0000256" key="6">
    <source>
        <dbReference type="ARBA" id="ARBA00023125"/>
    </source>
</evidence>
<evidence type="ECO:0000256" key="2">
    <source>
        <dbReference type="ARBA" id="ARBA00022741"/>
    </source>
</evidence>
<keyword evidence="5 7" id="KW-0694">RNA-binding</keyword>
<dbReference type="GO" id="GO:0045910">
    <property type="term" value="P:negative regulation of DNA recombination"/>
    <property type="evidence" value="ECO:0007669"/>
    <property type="project" value="InterPro"/>
</dbReference>
<keyword evidence="6 7" id="KW-0238">DNA-binding</keyword>
<accession>A0AAN1XV64</accession>
<dbReference type="PIRSF" id="PIRSF005814">
    <property type="entry name" value="MutS_YshD"/>
    <property type="match status" value="1"/>
</dbReference>
<dbReference type="SMART" id="SM00533">
    <property type="entry name" value="MUTSd"/>
    <property type="match status" value="1"/>
</dbReference>
<keyword evidence="7 11" id="KW-0255">Endonuclease</keyword>
<evidence type="ECO:0000256" key="1">
    <source>
        <dbReference type="ARBA" id="ARBA00022730"/>
    </source>
</evidence>
<dbReference type="GO" id="GO:0019843">
    <property type="term" value="F:rRNA binding"/>
    <property type="evidence" value="ECO:0007669"/>
    <property type="project" value="UniProtKB-UniRule"/>
</dbReference>
<dbReference type="PANTHER" id="PTHR48466:SF2">
    <property type="entry name" value="OS10G0509000 PROTEIN"/>
    <property type="match status" value="1"/>
</dbReference>
<dbReference type="GO" id="GO:0006298">
    <property type="term" value="P:mismatch repair"/>
    <property type="evidence" value="ECO:0007669"/>
    <property type="project" value="InterPro"/>
</dbReference>
<evidence type="ECO:0000256" key="3">
    <source>
        <dbReference type="ARBA" id="ARBA00022801"/>
    </source>
</evidence>
<dbReference type="GO" id="GO:0140664">
    <property type="term" value="F:ATP-dependent DNA damage sensor activity"/>
    <property type="evidence" value="ECO:0007669"/>
    <property type="project" value="InterPro"/>
</dbReference>
<evidence type="ECO:0000313" key="12">
    <source>
        <dbReference type="Proteomes" id="UP001317532"/>
    </source>
</evidence>
<dbReference type="EMBL" id="AP025523">
    <property type="protein sequence ID" value="BDE06048.1"/>
    <property type="molecule type" value="Genomic_DNA"/>
</dbReference>
<dbReference type="AlphaFoldDB" id="A0AAN1XV64"/>
<dbReference type="KEGG" id="vab:WPS_13240"/>
<keyword evidence="2 7" id="KW-0547">Nucleotide-binding</keyword>
<dbReference type="PANTHER" id="PTHR48466">
    <property type="entry name" value="OS10G0509000 PROTEIN-RELATED"/>
    <property type="match status" value="1"/>
</dbReference>
<evidence type="ECO:0000256" key="7">
    <source>
        <dbReference type="HAMAP-Rule" id="MF_00092"/>
    </source>
</evidence>
<feature type="region of interest" description="Disordered" evidence="9">
    <location>
        <begin position="690"/>
        <end position="722"/>
    </location>
</feature>
<reference evidence="11 12" key="1">
    <citation type="journal article" date="2022" name="ISME Commun">
        <title>Vulcanimicrobium alpinus gen. nov. sp. nov., the first cultivated representative of the candidate phylum 'Eremiobacterota', is a metabolically versatile aerobic anoxygenic phototroph.</title>
        <authorList>
            <person name="Yabe S."/>
            <person name="Muto K."/>
            <person name="Abe K."/>
            <person name="Yokota A."/>
            <person name="Staudigel H."/>
            <person name="Tebo B.M."/>
        </authorList>
    </citation>
    <scope>NUCLEOTIDE SEQUENCE [LARGE SCALE GENOMIC DNA]</scope>
    <source>
        <strain evidence="11 12">WC8-2</strain>
    </source>
</reference>
<feature type="coiled-coil region" evidence="8">
    <location>
        <begin position="503"/>
        <end position="565"/>
    </location>
</feature>
<dbReference type="Gene3D" id="3.40.50.300">
    <property type="entry name" value="P-loop containing nucleotide triphosphate hydrolases"/>
    <property type="match status" value="1"/>
</dbReference>
<dbReference type="InterPro" id="IPR046893">
    <property type="entry name" value="MSSS"/>
</dbReference>
<evidence type="ECO:0000256" key="9">
    <source>
        <dbReference type="SAM" id="MobiDB-lite"/>
    </source>
</evidence>
<dbReference type="InterPro" id="IPR005747">
    <property type="entry name" value="MutS2"/>
</dbReference>
<dbReference type="InterPro" id="IPR007696">
    <property type="entry name" value="DNA_mismatch_repair_MutS_core"/>
</dbReference>
<dbReference type="RefSeq" id="WP_317997043.1">
    <property type="nucleotide sequence ID" value="NZ_AP025523.1"/>
</dbReference>
<dbReference type="Pfam" id="PF20297">
    <property type="entry name" value="MSSS"/>
    <property type="match status" value="1"/>
</dbReference>
<dbReference type="GO" id="GO:0043023">
    <property type="term" value="F:ribosomal large subunit binding"/>
    <property type="evidence" value="ECO:0007669"/>
    <property type="project" value="UniProtKB-UniRule"/>
</dbReference>
<keyword evidence="12" id="KW-1185">Reference proteome</keyword>
<dbReference type="PROSITE" id="PS50828">
    <property type="entry name" value="SMR"/>
    <property type="match status" value="1"/>
</dbReference>
<dbReference type="SUPFAM" id="SSF160443">
    <property type="entry name" value="SMR domain-like"/>
    <property type="match status" value="1"/>
</dbReference>
<dbReference type="InterPro" id="IPR002625">
    <property type="entry name" value="Smr_dom"/>
</dbReference>
<dbReference type="FunFam" id="3.40.50.300:FF:000830">
    <property type="entry name" value="Endonuclease MutS2"/>
    <property type="match status" value="1"/>
</dbReference>
<dbReference type="Gene3D" id="3.30.1370.110">
    <property type="match status" value="1"/>
</dbReference>
<gene>
    <name evidence="7 11" type="primary">mutS2</name>
    <name evidence="7" type="synonym">rqcU</name>
    <name evidence="11" type="ORF">WPS_13240</name>
</gene>
<dbReference type="EC" id="3.1.-.-" evidence="7"/>
<dbReference type="InterPro" id="IPR045076">
    <property type="entry name" value="MutS"/>
</dbReference>
<comment type="function">
    <text evidence="7">Endonuclease that is involved in the suppression of homologous recombination and thus may have a key role in the control of bacterial genetic diversity.</text>
</comment>
<comment type="similarity">
    <text evidence="7">Belongs to the DNA mismatch repair MutS family. MutS2 subfamily.</text>
</comment>
<feature type="compositionally biased region" description="Basic and acidic residues" evidence="9">
    <location>
        <begin position="703"/>
        <end position="720"/>
    </location>
</feature>
<keyword evidence="1 7" id="KW-0699">rRNA-binding</keyword>
<evidence type="ECO:0000256" key="5">
    <source>
        <dbReference type="ARBA" id="ARBA00022884"/>
    </source>
</evidence>
<dbReference type="GO" id="GO:0004519">
    <property type="term" value="F:endonuclease activity"/>
    <property type="evidence" value="ECO:0007669"/>
    <property type="project" value="UniProtKB-UniRule"/>
</dbReference>
<dbReference type="SMART" id="SM00534">
    <property type="entry name" value="MUTSac"/>
    <property type="match status" value="1"/>
</dbReference>
<name>A0AAN1XV64_UNVUL</name>
<dbReference type="InterPro" id="IPR036063">
    <property type="entry name" value="Smr_dom_sf"/>
</dbReference>
<evidence type="ECO:0000256" key="4">
    <source>
        <dbReference type="ARBA" id="ARBA00022840"/>
    </source>
</evidence>
<dbReference type="GO" id="GO:0072344">
    <property type="term" value="P:rescue of stalled ribosome"/>
    <property type="evidence" value="ECO:0007669"/>
    <property type="project" value="UniProtKB-UniRule"/>
</dbReference>
<keyword evidence="3 7" id="KW-0378">Hydrolase</keyword>
<evidence type="ECO:0000259" key="10">
    <source>
        <dbReference type="PROSITE" id="PS50828"/>
    </source>
</evidence>
<dbReference type="InterPro" id="IPR036187">
    <property type="entry name" value="DNA_mismatch_repair_MutS_sf"/>
</dbReference>
<protein>
    <recommendedName>
        <fullName evidence="7">Endonuclease MutS2</fullName>
        <ecNumber evidence="7">3.1.-.-</ecNumber>
    </recommendedName>
    <alternativeName>
        <fullName evidence="7">Ribosome-associated protein quality control-upstream factor</fullName>
        <shortName evidence="7">RQC-upstream factor</shortName>
        <shortName evidence="7">RqcU</shortName>
        <ecNumber evidence="7">3.6.4.-</ecNumber>
    </alternativeName>
</protein>
<dbReference type="InterPro" id="IPR027417">
    <property type="entry name" value="P-loop_NTPase"/>
</dbReference>
<feature type="binding site" evidence="7">
    <location>
        <begin position="334"/>
        <end position="341"/>
    </location>
    <ligand>
        <name>ATP</name>
        <dbReference type="ChEBI" id="CHEBI:30616"/>
    </ligand>
</feature>
<proteinExistence type="inferred from homology"/>
<keyword evidence="7" id="KW-0540">Nuclease</keyword>
<sequence>MNRLIDERGLEVLDFGRIRERYAGQTHAPRSHARALACVPTADFTQTRTLVGETAEMRLLARERGFGMTRIDDVDEAVATAARGVALAARELRAIADALAAAAAAVRGIREADSEVPRLRHRCAPFRALPQVVDRITDAIDERGSVLDRASPALARIRRGIAQAQDDARDRAAAIVRSARYARAIQDAIVTVRDGRYVVPVKAEFQGEIQGIVHDTSSSGQTLFIEPLETLETNNRMRALQVQEQAEIARILAELSSLVGREAAQIAIDVDVYVDLDLAAARARVADQMDAVAPELVDEPVVQIVDGCHLLLGERAVPQSVDLGEETRMLIVSGPNMGGKTVALKLVGLAVTMTACGMHVPAAAARVGRFIRVCTDIGDEQSIAQNASTFSAHLRRLAEIVDAADDRTLILIDEIGSGTEPNAGAALAVAVLERFLERGARVMATTHATELKLFGAGHPHVANASVRFDPETYEPTYQLDVGSPGQSLAFALARRMRLDRQVVARAEALLGSQERDYERALAEVTEERIRATREREELARERAHLRSLEDNARRRGETLDRERRELAKNADARLAEALRQFTAELEKRAAERGERAGRAPKVTQGQADLLARTLDQMHRDLGLPRHPERVDGHGHAELVEAQRPLTPGDRVHVTSWDQDGTVIEDLGESVLVQVGAMRLTVPKGDLRRKGVAAGREGAALRQAQRDGGRQAQRDTSRDGGGEAALEVVSSAQTEIDVRGKRFVEAEPLVERWIDDAIMLGHSPLRLIHGKGTGLLGRGLQQYLKAHPFVQNVRYGNADEGGGGVTVFELRSPTS</sequence>
<evidence type="ECO:0000313" key="11">
    <source>
        <dbReference type="EMBL" id="BDE06048.1"/>
    </source>
</evidence>
<dbReference type="GO" id="GO:0016887">
    <property type="term" value="F:ATP hydrolysis activity"/>
    <property type="evidence" value="ECO:0007669"/>
    <property type="project" value="InterPro"/>
</dbReference>
<dbReference type="InterPro" id="IPR000432">
    <property type="entry name" value="DNA_mismatch_repair_MutS_C"/>
</dbReference>
<dbReference type="GO" id="GO:0005524">
    <property type="term" value="F:ATP binding"/>
    <property type="evidence" value="ECO:0007669"/>
    <property type="project" value="UniProtKB-UniRule"/>
</dbReference>
<dbReference type="GO" id="GO:0030983">
    <property type="term" value="F:mismatched DNA binding"/>
    <property type="evidence" value="ECO:0007669"/>
    <property type="project" value="InterPro"/>
</dbReference>
<organism evidence="11 12">
    <name type="scientific">Vulcanimicrobium alpinum</name>
    <dbReference type="NCBI Taxonomy" id="3016050"/>
    <lineage>
        <taxon>Bacteria</taxon>
        <taxon>Bacillati</taxon>
        <taxon>Vulcanimicrobiota</taxon>
        <taxon>Vulcanimicrobiia</taxon>
        <taxon>Vulcanimicrobiales</taxon>
        <taxon>Vulcanimicrobiaceae</taxon>
        <taxon>Vulcanimicrobium</taxon>
    </lineage>
</organism>
<keyword evidence="8" id="KW-0175">Coiled coil</keyword>
<comment type="function">
    <text evidence="7">Acts as a ribosome collision sensor, splitting the ribosome into its 2 subunits. Detects stalled/collided 70S ribosomes which it binds and splits by an ATP-hydrolysis driven conformational change. Acts upstream of the ribosome quality control system (RQC), a ribosome-associated complex that mediates the extraction of incompletely synthesized nascent chains from stalled ribosomes and their subsequent degradation. Probably generates substrates for RQC.</text>
</comment>
<dbReference type="Pfam" id="PF01713">
    <property type="entry name" value="Smr"/>
    <property type="match status" value="1"/>
</dbReference>
<dbReference type="HAMAP" id="MF_00092">
    <property type="entry name" value="MutS2"/>
    <property type="match status" value="1"/>
</dbReference>
<dbReference type="Proteomes" id="UP001317532">
    <property type="component" value="Chromosome"/>
</dbReference>
<keyword evidence="4 7" id="KW-0067">ATP-binding</keyword>
<evidence type="ECO:0000256" key="8">
    <source>
        <dbReference type="SAM" id="Coils"/>
    </source>
</evidence>
<comment type="subunit">
    <text evidence="7">Homodimer. Binds to stalled ribosomes, contacting rRNA.</text>
</comment>
<dbReference type="PROSITE" id="PS00486">
    <property type="entry name" value="DNA_MISMATCH_REPAIR_2"/>
    <property type="match status" value="1"/>
</dbReference>
<dbReference type="EC" id="3.6.4.-" evidence="7"/>
<dbReference type="SUPFAM" id="SSF52540">
    <property type="entry name" value="P-loop containing nucleoside triphosphate hydrolases"/>
    <property type="match status" value="1"/>
</dbReference>
<dbReference type="Pfam" id="PF00488">
    <property type="entry name" value="MutS_V"/>
    <property type="match status" value="1"/>
</dbReference>
<dbReference type="NCBIfam" id="TIGR01069">
    <property type="entry name" value="mutS2"/>
    <property type="match status" value="1"/>
</dbReference>
<feature type="domain" description="Smr" evidence="10">
    <location>
        <begin position="735"/>
        <end position="810"/>
    </location>
</feature>
<dbReference type="SUPFAM" id="SSF48334">
    <property type="entry name" value="DNA repair protein MutS, domain III"/>
    <property type="match status" value="1"/>
</dbReference>